<keyword evidence="3" id="KW-1185">Reference proteome</keyword>
<name>A0A086T4C8_HAPC1</name>
<evidence type="ECO:0000256" key="1">
    <source>
        <dbReference type="SAM" id="SignalP"/>
    </source>
</evidence>
<dbReference type="STRING" id="857340.A0A086T4C8"/>
<comment type="caution">
    <text evidence="2">The sequence shown here is derived from an EMBL/GenBank/DDBJ whole genome shotgun (WGS) entry which is preliminary data.</text>
</comment>
<feature type="signal peptide" evidence="1">
    <location>
        <begin position="1"/>
        <end position="16"/>
    </location>
</feature>
<dbReference type="AlphaFoldDB" id="A0A086T4C8"/>
<evidence type="ECO:0000313" key="2">
    <source>
        <dbReference type="EMBL" id="KFH44210.1"/>
    </source>
</evidence>
<dbReference type="Proteomes" id="UP000029964">
    <property type="component" value="Unassembled WGS sequence"/>
</dbReference>
<dbReference type="OrthoDB" id="2251794at2759"/>
<dbReference type="HOGENOM" id="CLU_075140_0_0_1"/>
<reference evidence="3" key="1">
    <citation type="journal article" date="2014" name="Genome Announc.">
        <title>Genome sequence and annotation of Acremonium chrysogenum, producer of the beta-lactam antibiotic cephalosporin C.</title>
        <authorList>
            <person name="Terfehr D."/>
            <person name="Dahlmann T.A."/>
            <person name="Specht T."/>
            <person name="Zadra I."/>
            <person name="Kuernsteiner H."/>
            <person name="Kueck U."/>
        </authorList>
    </citation>
    <scope>NUCLEOTIDE SEQUENCE [LARGE SCALE GENOMIC DNA]</scope>
    <source>
        <strain evidence="3">ATCC 11550 / CBS 779.69 / DSM 880 / IAM 14645 / JCM 23072 / IMI 49137</strain>
    </source>
</reference>
<keyword evidence="1" id="KW-0732">Signal</keyword>
<sequence>MQRVLIALSAAAMASAYPVTADSLNCREGAGTDTAVVTTYTAGTDVEVVCQAEGEVIEGSSIWDQTQDGCYVSDVYVDTGSDGYVADKCEGGGGGGGGGDNLPGLDSTQTANAQGILEQVGTDDVGLQGCLAGFATALVESNIYIYANEAVPESLNYPYDKMGSDHDSVGIFQQRAMFYPDIAANMDPARSAGQFFDKMVSISGWETMDVGELCQAVQVSAYPDRYAERVEEARAICNAGGIS</sequence>
<dbReference type="Gene3D" id="2.30.30.40">
    <property type="entry name" value="SH3 Domains"/>
    <property type="match status" value="1"/>
</dbReference>
<dbReference type="EMBL" id="JPKY01000052">
    <property type="protein sequence ID" value="KFH44210.1"/>
    <property type="molecule type" value="Genomic_DNA"/>
</dbReference>
<evidence type="ECO:0008006" key="4">
    <source>
        <dbReference type="Google" id="ProtNLM"/>
    </source>
</evidence>
<protein>
    <recommendedName>
        <fullName evidence="4">SH3b domain-containing protein</fullName>
    </recommendedName>
</protein>
<accession>A0A086T4C8</accession>
<gene>
    <name evidence="2" type="ORF">ACRE_050000</name>
</gene>
<feature type="chain" id="PRO_5001815496" description="SH3b domain-containing protein" evidence="1">
    <location>
        <begin position="17"/>
        <end position="243"/>
    </location>
</feature>
<organism evidence="2 3">
    <name type="scientific">Hapsidospora chrysogenum (strain ATCC 11550 / CBS 779.69 / DSM 880 / IAM 14645 / JCM 23072 / IMI 49137)</name>
    <name type="common">Acremonium chrysogenum</name>
    <dbReference type="NCBI Taxonomy" id="857340"/>
    <lineage>
        <taxon>Eukaryota</taxon>
        <taxon>Fungi</taxon>
        <taxon>Dikarya</taxon>
        <taxon>Ascomycota</taxon>
        <taxon>Pezizomycotina</taxon>
        <taxon>Sordariomycetes</taxon>
        <taxon>Hypocreomycetidae</taxon>
        <taxon>Hypocreales</taxon>
        <taxon>Bionectriaceae</taxon>
        <taxon>Hapsidospora</taxon>
    </lineage>
</organism>
<proteinExistence type="predicted"/>
<evidence type="ECO:0000313" key="3">
    <source>
        <dbReference type="Proteomes" id="UP000029964"/>
    </source>
</evidence>